<dbReference type="InterPro" id="IPR011105">
    <property type="entry name" value="Cell_wall_hydrolase_SleB"/>
</dbReference>
<dbReference type="EMBL" id="CP111018">
    <property type="protein sequence ID" value="WAR10155.1"/>
    <property type="molecule type" value="Genomic_DNA"/>
</dbReference>
<organism evidence="3 4">
    <name type="scientific">Mya arenaria</name>
    <name type="common">Soft-shell clam</name>
    <dbReference type="NCBI Taxonomy" id="6604"/>
    <lineage>
        <taxon>Eukaryota</taxon>
        <taxon>Metazoa</taxon>
        <taxon>Spiralia</taxon>
        <taxon>Lophotrochozoa</taxon>
        <taxon>Mollusca</taxon>
        <taxon>Bivalvia</taxon>
        <taxon>Autobranchia</taxon>
        <taxon>Heteroconchia</taxon>
        <taxon>Euheterodonta</taxon>
        <taxon>Imparidentia</taxon>
        <taxon>Neoheterodontei</taxon>
        <taxon>Myida</taxon>
        <taxon>Myoidea</taxon>
        <taxon>Myidae</taxon>
        <taxon>Mya</taxon>
    </lineage>
</organism>
<feature type="signal peptide" evidence="1">
    <location>
        <begin position="1"/>
        <end position="22"/>
    </location>
</feature>
<feature type="chain" id="PRO_5046880423" evidence="1">
    <location>
        <begin position="23"/>
        <end position="175"/>
    </location>
</feature>
<feature type="domain" description="Cell wall hydrolase SleB" evidence="2">
    <location>
        <begin position="51"/>
        <end position="168"/>
    </location>
</feature>
<proteinExistence type="predicted"/>
<sequence>MMVKQFTIWLSALILGINNSYGRRFDLKCVTSCTSSDVDSVARVVFGESRGEAYRGQLAVAYSVVNRVKHQAYPNTIQDVLSATWGNGKHHEYETLDLPGHDMAWVKAKRENNDEYLYALIAAKEAICACAADPTRCAVSFCAGNGCIKDNQWYIATNRMTIGNHHFACRVPANG</sequence>
<accession>A0ABY7EJV9</accession>
<evidence type="ECO:0000313" key="3">
    <source>
        <dbReference type="EMBL" id="WAR10155.1"/>
    </source>
</evidence>
<evidence type="ECO:0000256" key="1">
    <source>
        <dbReference type="SAM" id="SignalP"/>
    </source>
</evidence>
<evidence type="ECO:0000313" key="4">
    <source>
        <dbReference type="Proteomes" id="UP001164746"/>
    </source>
</evidence>
<keyword evidence="1" id="KW-0732">Signal</keyword>
<name>A0ABY7EJV9_MYAAR</name>
<dbReference type="Pfam" id="PF07486">
    <property type="entry name" value="Hydrolase_2"/>
    <property type="match status" value="1"/>
</dbReference>
<dbReference type="Gene3D" id="1.10.10.2520">
    <property type="entry name" value="Cell wall hydrolase SleB, domain 1"/>
    <property type="match status" value="1"/>
</dbReference>
<protein>
    <submittedName>
        <fullName evidence="3">SLEB-like protein</fullName>
    </submittedName>
</protein>
<gene>
    <name evidence="3" type="ORF">MAR_035231</name>
</gene>
<evidence type="ECO:0000259" key="2">
    <source>
        <dbReference type="Pfam" id="PF07486"/>
    </source>
</evidence>
<reference evidence="3" key="1">
    <citation type="submission" date="2022-11" db="EMBL/GenBank/DDBJ databases">
        <title>Centuries of genome instability and evolution in soft-shell clam transmissible cancer (bioRxiv).</title>
        <authorList>
            <person name="Hart S.F.M."/>
            <person name="Yonemitsu M.A."/>
            <person name="Giersch R.M."/>
            <person name="Beal B.F."/>
            <person name="Arriagada G."/>
            <person name="Davis B.W."/>
            <person name="Ostrander E.A."/>
            <person name="Goff S.P."/>
            <person name="Metzger M.J."/>
        </authorList>
    </citation>
    <scope>NUCLEOTIDE SEQUENCE</scope>
    <source>
        <strain evidence="3">MELC-2E11</strain>
        <tissue evidence="3">Siphon/mantle</tissue>
    </source>
</reference>
<dbReference type="InterPro" id="IPR042047">
    <property type="entry name" value="SleB_dom1"/>
</dbReference>
<dbReference type="Proteomes" id="UP001164746">
    <property type="component" value="Chromosome 7"/>
</dbReference>
<keyword evidence="4" id="KW-1185">Reference proteome</keyword>